<keyword evidence="8 12" id="KW-0460">Magnesium</keyword>
<dbReference type="CDD" id="cd09867">
    <property type="entry name" value="PIN_FEN1"/>
    <property type="match status" value="1"/>
</dbReference>
<dbReference type="PRINTS" id="PR00853">
    <property type="entry name" value="XPGRADSUPER"/>
</dbReference>
<dbReference type="STRING" id="644295.Metev_1824"/>
<evidence type="ECO:0000256" key="5">
    <source>
        <dbReference type="ARBA" id="ARBA00022763"/>
    </source>
</evidence>
<name>D7EBE3_METEZ</name>
<dbReference type="InterPro" id="IPR006086">
    <property type="entry name" value="XPG-I_dom"/>
</dbReference>
<dbReference type="PROSITE" id="PS00841">
    <property type="entry name" value="XPG_1"/>
    <property type="match status" value="1"/>
</dbReference>
<organism evidence="15 16">
    <name type="scientific">Methanohalobium evestigatum (strain ATCC BAA-1072 / DSM 3721 / NBRC 107634 / OCM 161 / Z-7303)</name>
    <dbReference type="NCBI Taxonomy" id="644295"/>
    <lineage>
        <taxon>Archaea</taxon>
        <taxon>Methanobacteriati</taxon>
        <taxon>Methanobacteriota</taxon>
        <taxon>Stenosarchaea group</taxon>
        <taxon>Methanomicrobia</taxon>
        <taxon>Methanosarcinales</taxon>
        <taxon>Methanosarcinaceae</taxon>
        <taxon>Methanohalobium</taxon>
    </lineage>
</organism>
<evidence type="ECO:0000259" key="13">
    <source>
        <dbReference type="SMART" id="SM00484"/>
    </source>
</evidence>
<comment type="function">
    <text evidence="12">Structure-specific nuclease with 5'-flap endonuclease and 5'-3' exonuclease activities involved in DNA replication and repair. During DNA replication, cleaves the 5'-overhanging flap structure that is generated by displacement synthesis when DNA polymerase encounters the 5'-end of a downstream Okazaki fragment. Binds the unpaired 3'-DNA end and kinks the DNA to facilitate 5' cleavage specificity. Cleaves one nucleotide into the double-stranded DNA from the junction in flap DNA, leaving a nick for ligation. Also involved in the base excision repair (BER) pathway. Acts as a genome stabilization factor that prevents flaps from equilibrating into structurs that lead to duplications and deletions. Also possesses 5'-3' exonuclease activity on nicked or gapped double-stranded DNA.</text>
</comment>
<comment type="cofactor">
    <cofactor evidence="12">
        <name>Mg(2+)</name>
        <dbReference type="ChEBI" id="CHEBI:18420"/>
    </cofactor>
    <text evidence="12">Binds 2 magnesium ions per subunit. They probably participate in the reaction catalyzed by the enzyme. May bind an additional third magnesium ion after substrate binding.</text>
</comment>
<dbReference type="InterPro" id="IPR036279">
    <property type="entry name" value="5-3_exonuclease_C_sf"/>
</dbReference>
<dbReference type="InterPro" id="IPR019973">
    <property type="entry name" value="Flap_endonuc_arc"/>
</dbReference>
<dbReference type="Gene3D" id="3.40.50.1010">
    <property type="entry name" value="5'-nuclease"/>
    <property type="match status" value="1"/>
</dbReference>
<dbReference type="PANTHER" id="PTHR11081:SF9">
    <property type="entry name" value="FLAP ENDONUCLEASE 1"/>
    <property type="match status" value="1"/>
</dbReference>
<dbReference type="NCBIfam" id="TIGR03674">
    <property type="entry name" value="fen_arch"/>
    <property type="match status" value="1"/>
</dbReference>
<keyword evidence="7 12" id="KW-0269">Exonuclease</keyword>
<dbReference type="EC" id="3.1.-.-" evidence="12"/>
<sequence>MGVDIGELLHKKEVEISNLSNKTVAIDAYNTLYQFLSIIRQRDGTPLQDSKGRTTSHLSGILYRITNLVEEDIKPVFVFDGKPPDFKTDTLEKRKQSRENANQKWNEAKEKGLTEEAYKYAQGSARIDDQILDDAKYLLESMGIPYLQSPSEGEAQAAHMVQKGDADYVGSQDYDALLFGAPHVIRNLTITGKRKLPGKNTYIDLKPETIDMEENLKSMGITRSKLIDIALCVGTDYNKGLEKIGPKRALKLVKTHDSIKSIIDETGQNIENVDKVKDFFMNPEVTDDYHLKWNRPNKDKIIQFLCEEHDFSEERVAKACDRLDSKLGSQQKTLDQWF</sequence>
<dbReference type="InterPro" id="IPR006084">
    <property type="entry name" value="XPG/Rad2"/>
</dbReference>
<evidence type="ECO:0000256" key="9">
    <source>
        <dbReference type="ARBA" id="ARBA00023204"/>
    </source>
</evidence>
<dbReference type="CDD" id="cd09903">
    <property type="entry name" value="H3TH_FEN1-Arc"/>
    <property type="match status" value="1"/>
</dbReference>
<dbReference type="SMART" id="SM00485">
    <property type="entry name" value="XPGN"/>
    <property type="match status" value="1"/>
</dbReference>
<evidence type="ECO:0000256" key="8">
    <source>
        <dbReference type="ARBA" id="ARBA00022842"/>
    </source>
</evidence>
<dbReference type="GeneID" id="9347477"/>
<comment type="subunit">
    <text evidence="11 12">Interacts with PCNA. PCNA stimulates the nuclease activity without altering cleavage specificity.</text>
</comment>
<dbReference type="Gene3D" id="1.10.150.20">
    <property type="entry name" value="5' to 3' exonuclease, C-terminal subdomain"/>
    <property type="match status" value="1"/>
</dbReference>
<keyword evidence="3 12" id="KW-0479">Metal-binding</keyword>
<feature type="domain" description="XPG N-terminal" evidence="14">
    <location>
        <begin position="1"/>
        <end position="101"/>
    </location>
</feature>
<keyword evidence="4 12" id="KW-0255">Endonuclease</keyword>
<dbReference type="GO" id="GO:0008409">
    <property type="term" value="F:5'-3' exonuclease activity"/>
    <property type="evidence" value="ECO:0007669"/>
    <property type="project" value="UniProtKB-UniRule"/>
</dbReference>
<dbReference type="Pfam" id="PF00867">
    <property type="entry name" value="XPG_I"/>
    <property type="match status" value="1"/>
</dbReference>
<feature type="binding site" evidence="12">
    <location>
        <position position="236"/>
    </location>
    <ligand>
        <name>Mg(2+)</name>
        <dbReference type="ChEBI" id="CHEBI:18420"/>
        <label>2</label>
    </ligand>
</feature>
<keyword evidence="16" id="KW-1185">Reference proteome</keyword>
<evidence type="ECO:0000313" key="15">
    <source>
        <dbReference type="EMBL" id="ADI74660.1"/>
    </source>
</evidence>
<keyword evidence="9 12" id="KW-0234">DNA repair</keyword>
<feature type="binding site" evidence="12">
    <location>
        <position position="154"/>
    </location>
    <ligand>
        <name>Mg(2+)</name>
        <dbReference type="ChEBI" id="CHEBI:18420"/>
        <label>1</label>
    </ligand>
</feature>
<dbReference type="Pfam" id="PF00752">
    <property type="entry name" value="XPG_N"/>
    <property type="match status" value="1"/>
</dbReference>
<feature type="region of interest" description="N-domain" evidence="12">
    <location>
        <begin position="1"/>
        <end position="98"/>
    </location>
</feature>
<accession>D7EBE3</accession>
<feature type="domain" description="XPG-I" evidence="13">
    <location>
        <begin position="140"/>
        <end position="221"/>
    </location>
</feature>
<comment type="function">
    <text evidence="10">Structure-specific nuclease with 5'-flap endonuclease and 5'-3' exonuclease activities involved in DNA replication and repair. During DNA replication, cleaves the 5'-overhanging flap structure that is generated by displacement synthesis when DNA polymerase encounters the 5'-end of a downstream Okazaki fragment. Binds the unpaired 3'-DNA end and kinks the DNA to facilitate 5' cleavage specificity. Cleaves one nucleotide into the double-stranded DNA from the junction in flap DNA, leaving a nick for ligation. Also involved in the base excision repair (BER) pathway. Acts as a genome stabilization factor that prevents flaps from equilibrating into structures that lead to duplications and deletions. Also possesses 5'-3' exonuclease activity on nicked or gapped double-stranded DNA.</text>
</comment>
<gene>
    <name evidence="12" type="primary">fen</name>
    <name evidence="15" type="ordered locus">Metev_1824</name>
</gene>
<proteinExistence type="inferred from homology"/>
<dbReference type="GO" id="GO:0043137">
    <property type="term" value="P:DNA replication, removal of RNA primer"/>
    <property type="evidence" value="ECO:0007669"/>
    <property type="project" value="UniProtKB-UniRule"/>
</dbReference>
<dbReference type="HOGENOM" id="CLU_032444_0_0_2"/>
<dbReference type="InterPro" id="IPR029060">
    <property type="entry name" value="PIN-like_dom_sf"/>
</dbReference>
<dbReference type="RefSeq" id="WP_013195225.1">
    <property type="nucleotide sequence ID" value="NC_014253.1"/>
</dbReference>
<feature type="region of interest" description="Interaction with PCNA" evidence="12">
    <location>
        <begin position="330"/>
        <end position="338"/>
    </location>
</feature>
<dbReference type="Proteomes" id="UP000000391">
    <property type="component" value="Chromosome"/>
</dbReference>
<evidence type="ECO:0000256" key="2">
    <source>
        <dbReference type="ARBA" id="ARBA00022722"/>
    </source>
</evidence>
<keyword evidence="6 12" id="KW-0378">Hydrolase</keyword>
<keyword evidence="2 12" id="KW-0540">Nuclease</keyword>
<evidence type="ECO:0000256" key="4">
    <source>
        <dbReference type="ARBA" id="ARBA00022759"/>
    </source>
</evidence>
<dbReference type="KEGG" id="mev:Metev_1824"/>
<dbReference type="InterPro" id="IPR019974">
    <property type="entry name" value="XPG_CS"/>
</dbReference>
<protein>
    <recommendedName>
        <fullName evidence="12">Flap endonuclease 1</fullName>
        <shortName evidence="12">FEN-1</shortName>
        <ecNumber evidence="12">3.1.-.-</ecNumber>
    </recommendedName>
    <alternativeName>
        <fullName evidence="12">Flap structure-specific endonuclease 1</fullName>
    </alternativeName>
</protein>
<dbReference type="InterPro" id="IPR008918">
    <property type="entry name" value="HhH2"/>
</dbReference>
<evidence type="ECO:0000256" key="1">
    <source>
        <dbReference type="ARBA" id="ARBA00022705"/>
    </source>
</evidence>
<evidence type="ECO:0000256" key="11">
    <source>
        <dbReference type="ARBA" id="ARBA00065981"/>
    </source>
</evidence>
<dbReference type="PANTHER" id="PTHR11081">
    <property type="entry name" value="FLAP ENDONUCLEASE FAMILY MEMBER"/>
    <property type="match status" value="1"/>
</dbReference>
<feature type="binding site" evidence="12">
    <location>
        <position position="175"/>
    </location>
    <ligand>
        <name>Mg(2+)</name>
        <dbReference type="ChEBI" id="CHEBI:18420"/>
        <label>2</label>
    </ligand>
</feature>
<evidence type="ECO:0000313" key="16">
    <source>
        <dbReference type="Proteomes" id="UP000000391"/>
    </source>
</evidence>
<dbReference type="SUPFAM" id="SSF88723">
    <property type="entry name" value="PIN domain-like"/>
    <property type="match status" value="1"/>
</dbReference>
<comment type="caution">
    <text evidence="12">Lacks conserved residue(s) required for the propagation of feature annotation.</text>
</comment>
<dbReference type="AlphaFoldDB" id="D7EBE3"/>
<dbReference type="SMART" id="SM00279">
    <property type="entry name" value="HhH2"/>
    <property type="match status" value="1"/>
</dbReference>
<feature type="binding site" evidence="12">
    <location>
        <position position="27"/>
    </location>
    <ligand>
        <name>Mg(2+)</name>
        <dbReference type="ChEBI" id="CHEBI:18420"/>
        <label>1</label>
    </ligand>
</feature>
<dbReference type="EMBL" id="CP002069">
    <property type="protein sequence ID" value="ADI74660.1"/>
    <property type="molecule type" value="Genomic_DNA"/>
</dbReference>
<evidence type="ECO:0000256" key="10">
    <source>
        <dbReference type="ARBA" id="ARBA00024702"/>
    </source>
</evidence>
<dbReference type="OrthoDB" id="9593at2157"/>
<comment type="similarity">
    <text evidence="12">Belongs to the XPG/RAD2 endonuclease family. FEN1 subfamily.</text>
</comment>
<dbReference type="InterPro" id="IPR023426">
    <property type="entry name" value="Flap_endonuc"/>
</dbReference>
<evidence type="ECO:0000256" key="3">
    <source>
        <dbReference type="ARBA" id="ARBA00022723"/>
    </source>
</evidence>
<evidence type="ECO:0000259" key="14">
    <source>
        <dbReference type="SMART" id="SM00485"/>
    </source>
</evidence>
<feature type="binding site" evidence="12">
    <location>
        <position position="173"/>
    </location>
    <ligand>
        <name>Mg(2+)</name>
        <dbReference type="ChEBI" id="CHEBI:18420"/>
        <label>2</label>
    </ligand>
</feature>
<dbReference type="GO" id="GO:0017108">
    <property type="term" value="F:5'-flap endonuclease activity"/>
    <property type="evidence" value="ECO:0007669"/>
    <property type="project" value="UniProtKB-UniRule"/>
</dbReference>
<reference evidence="15 16" key="1">
    <citation type="submission" date="2010-06" db="EMBL/GenBank/DDBJ databases">
        <title>Complete sequence chromosome of Methanohalobium evestigatum Z-7303.</title>
        <authorList>
            <consortium name="US DOE Joint Genome Institute"/>
            <person name="Lucas S."/>
            <person name="Copeland A."/>
            <person name="Lapidus A."/>
            <person name="Cheng J.-F."/>
            <person name="Bruce D."/>
            <person name="Goodwin L."/>
            <person name="Pitluck S."/>
            <person name="Saunders E."/>
            <person name="Detter J.C."/>
            <person name="Han C."/>
            <person name="Tapia R."/>
            <person name="Land M."/>
            <person name="Hauser L."/>
            <person name="Kyrpides N."/>
            <person name="Mikhailova N."/>
            <person name="Sieprawska-Lupa M."/>
            <person name="Whitman W.B."/>
            <person name="Anderson I."/>
            <person name="Woyke T."/>
        </authorList>
    </citation>
    <scope>NUCLEOTIDE SEQUENCE [LARGE SCALE GENOMIC DNA]</scope>
    <source>
        <strain evidence="16">ATCC BAA-1072 / DSM 3721 / NBRC 107634 / OCM 161 / Z-7303</strain>
    </source>
</reference>
<evidence type="ECO:0000256" key="12">
    <source>
        <dbReference type="HAMAP-Rule" id="MF_00614"/>
    </source>
</evidence>
<dbReference type="InterPro" id="IPR006085">
    <property type="entry name" value="XPG_DNA_repair_N"/>
</dbReference>
<keyword evidence="5 12" id="KW-0227">DNA damage</keyword>
<dbReference type="HAMAP" id="MF_00614">
    <property type="entry name" value="Fen"/>
    <property type="match status" value="1"/>
</dbReference>
<dbReference type="FunFam" id="3.40.50.1010:FF:000016">
    <property type="entry name" value="Flap endonuclease 1"/>
    <property type="match status" value="1"/>
</dbReference>
<feature type="binding site" evidence="12">
    <location>
        <position position="152"/>
    </location>
    <ligand>
        <name>Mg(2+)</name>
        <dbReference type="ChEBI" id="CHEBI:18420"/>
        <label>1</label>
    </ligand>
</feature>
<evidence type="ECO:0000256" key="7">
    <source>
        <dbReference type="ARBA" id="ARBA00022839"/>
    </source>
</evidence>
<dbReference type="GO" id="GO:0006281">
    <property type="term" value="P:DNA repair"/>
    <property type="evidence" value="ECO:0007669"/>
    <property type="project" value="UniProtKB-UniRule"/>
</dbReference>
<dbReference type="SMART" id="SM00484">
    <property type="entry name" value="XPGI"/>
    <property type="match status" value="1"/>
</dbReference>
<evidence type="ECO:0000256" key="6">
    <source>
        <dbReference type="ARBA" id="ARBA00022801"/>
    </source>
</evidence>
<dbReference type="SUPFAM" id="SSF47807">
    <property type="entry name" value="5' to 3' exonuclease, C-terminal subdomain"/>
    <property type="match status" value="1"/>
</dbReference>
<feature type="binding site" evidence="12">
    <location>
        <position position="80"/>
    </location>
    <ligand>
        <name>Mg(2+)</name>
        <dbReference type="ChEBI" id="CHEBI:18420"/>
        <label>1</label>
    </ligand>
</feature>
<dbReference type="GO" id="GO:0003677">
    <property type="term" value="F:DNA binding"/>
    <property type="evidence" value="ECO:0007669"/>
    <property type="project" value="UniProtKB-UniRule"/>
</dbReference>
<keyword evidence="1 12" id="KW-0235">DNA replication</keyword>
<dbReference type="GO" id="GO:0000287">
    <property type="term" value="F:magnesium ion binding"/>
    <property type="evidence" value="ECO:0007669"/>
    <property type="project" value="UniProtKB-UniRule"/>
</dbReference>